<dbReference type="SUPFAM" id="SSF53448">
    <property type="entry name" value="Nucleotide-diphospho-sugar transferases"/>
    <property type="match status" value="1"/>
</dbReference>
<dbReference type="InterPro" id="IPR018294">
    <property type="entry name" value="ISPD_synthase_CS"/>
</dbReference>
<dbReference type="CDD" id="cd02516">
    <property type="entry name" value="CDP-ME_synthetase"/>
    <property type="match status" value="1"/>
</dbReference>
<evidence type="ECO:0000313" key="9">
    <source>
        <dbReference type="Proteomes" id="UP001056429"/>
    </source>
</evidence>
<dbReference type="InterPro" id="IPR050088">
    <property type="entry name" value="IspD/TarI_cytidylyltransf_bact"/>
</dbReference>
<dbReference type="EMBL" id="JAGSOJ010000002">
    <property type="protein sequence ID" value="MCM1989621.1"/>
    <property type="molecule type" value="Genomic_DNA"/>
</dbReference>
<sequence length="230" mass="26195">MSVGVIVLAAGKGSRMKAGINKQFLEIDEKPILYYSLDVFEKNNKIDFIVVVCSPDEEETIKSCIIDKYGFKKVKKLVVGGNERKDSVLNGLKVMDDVDMVLIHDGARPFINNRIIDEGIEYTLKFNCCACGVMPVDTIKVVDGERFSKHTPRRSDLIAVQTPQCFKYDLIRECHEKVNREGIEVTDDTSVVEYFGHKVYLYEGSYNNIKITTPKDMIMAKQIYENLFTK</sequence>
<reference evidence="8" key="2">
    <citation type="submission" date="2021-04" db="EMBL/GenBank/DDBJ databases">
        <authorList>
            <person name="Dong X."/>
        </authorList>
    </citation>
    <scope>NUCLEOTIDE SEQUENCE</scope>
    <source>
        <strain evidence="8">ZWT</strain>
    </source>
</reference>
<evidence type="ECO:0000256" key="2">
    <source>
        <dbReference type="ARBA" id="ARBA00004787"/>
    </source>
</evidence>
<keyword evidence="6 7" id="KW-0414">Isoprene biosynthesis</keyword>
<evidence type="ECO:0000256" key="1">
    <source>
        <dbReference type="ARBA" id="ARBA00001282"/>
    </source>
</evidence>
<evidence type="ECO:0000256" key="3">
    <source>
        <dbReference type="ARBA" id="ARBA00009789"/>
    </source>
</evidence>
<dbReference type="AlphaFoldDB" id="A0A9J6P179"/>
<dbReference type="PANTHER" id="PTHR32125:SF4">
    <property type="entry name" value="2-C-METHYL-D-ERYTHRITOL 4-PHOSPHATE CYTIDYLYLTRANSFERASE, CHLOROPLASTIC"/>
    <property type="match status" value="1"/>
</dbReference>
<evidence type="ECO:0000256" key="4">
    <source>
        <dbReference type="ARBA" id="ARBA00022679"/>
    </source>
</evidence>
<dbReference type="Gene3D" id="3.90.550.10">
    <property type="entry name" value="Spore Coat Polysaccharide Biosynthesis Protein SpsA, Chain A"/>
    <property type="match status" value="1"/>
</dbReference>
<dbReference type="InterPro" id="IPR029044">
    <property type="entry name" value="Nucleotide-diphossugar_trans"/>
</dbReference>
<evidence type="ECO:0000256" key="7">
    <source>
        <dbReference type="HAMAP-Rule" id="MF_00108"/>
    </source>
</evidence>
<feature type="site" description="Positions MEP for the nucleophilic attack" evidence="7">
    <location>
        <position position="154"/>
    </location>
</feature>
<name>A0A9J6P179_9CLOT</name>
<comment type="catalytic activity">
    <reaction evidence="1 7">
        <text>2-C-methyl-D-erythritol 4-phosphate + CTP + H(+) = 4-CDP-2-C-methyl-D-erythritol + diphosphate</text>
        <dbReference type="Rhea" id="RHEA:13429"/>
        <dbReference type="ChEBI" id="CHEBI:15378"/>
        <dbReference type="ChEBI" id="CHEBI:33019"/>
        <dbReference type="ChEBI" id="CHEBI:37563"/>
        <dbReference type="ChEBI" id="CHEBI:57823"/>
        <dbReference type="ChEBI" id="CHEBI:58262"/>
        <dbReference type="EC" id="2.7.7.60"/>
    </reaction>
</comment>
<comment type="pathway">
    <text evidence="2 7">Isoprenoid biosynthesis; isopentenyl diphosphate biosynthesis via DXP pathway; isopentenyl diphosphate from 1-deoxy-D-xylulose 5-phosphate: step 2/6.</text>
</comment>
<comment type="function">
    <text evidence="7">Catalyzes the formation of 4-diphosphocytidyl-2-C-methyl-D-erythritol from CTP and 2-C-methyl-D-erythritol 4-phosphate (MEP).</text>
</comment>
<dbReference type="InterPro" id="IPR001228">
    <property type="entry name" value="IspD"/>
</dbReference>
<reference evidence="8" key="1">
    <citation type="journal article" date="2021" name="mSystems">
        <title>Bacteria and Archaea Synergistically Convert Glycine Betaine to Biogenic Methane in the Formosa Cold Seep of the South China Sea.</title>
        <authorList>
            <person name="Li L."/>
            <person name="Zhang W."/>
            <person name="Zhang S."/>
            <person name="Song L."/>
            <person name="Sun Q."/>
            <person name="Zhang H."/>
            <person name="Xiang H."/>
            <person name="Dong X."/>
        </authorList>
    </citation>
    <scope>NUCLEOTIDE SEQUENCE</scope>
    <source>
        <strain evidence="8">ZWT</strain>
    </source>
</reference>
<feature type="site" description="Positions MEP for the nucleophilic attack" evidence="7">
    <location>
        <position position="210"/>
    </location>
</feature>
<proteinExistence type="inferred from homology"/>
<dbReference type="InterPro" id="IPR034683">
    <property type="entry name" value="IspD/TarI"/>
</dbReference>
<dbReference type="PANTHER" id="PTHR32125">
    <property type="entry name" value="2-C-METHYL-D-ERYTHRITOL 4-PHOSPHATE CYTIDYLYLTRANSFERASE, CHLOROPLASTIC"/>
    <property type="match status" value="1"/>
</dbReference>
<evidence type="ECO:0000256" key="6">
    <source>
        <dbReference type="ARBA" id="ARBA00023229"/>
    </source>
</evidence>
<accession>A0A9J6P179</accession>
<dbReference type="HAMAP" id="MF_00108">
    <property type="entry name" value="IspD"/>
    <property type="match status" value="1"/>
</dbReference>
<dbReference type="RefSeq" id="WP_250858651.1">
    <property type="nucleotide sequence ID" value="NZ_JAGSOJ010000002.1"/>
</dbReference>
<dbReference type="Proteomes" id="UP001056429">
    <property type="component" value="Unassembled WGS sequence"/>
</dbReference>
<comment type="caution">
    <text evidence="8">The sequence shown here is derived from an EMBL/GenBank/DDBJ whole genome shotgun (WGS) entry which is preliminary data.</text>
</comment>
<dbReference type="GO" id="GO:0019288">
    <property type="term" value="P:isopentenyl diphosphate biosynthetic process, methylerythritol 4-phosphate pathway"/>
    <property type="evidence" value="ECO:0007669"/>
    <property type="project" value="UniProtKB-UniRule"/>
</dbReference>
<evidence type="ECO:0000256" key="5">
    <source>
        <dbReference type="ARBA" id="ARBA00022695"/>
    </source>
</evidence>
<dbReference type="FunFam" id="3.90.550.10:FF:000003">
    <property type="entry name" value="2-C-methyl-D-erythritol 4-phosphate cytidylyltransferase"/>
    <property type="match status" value="1"/>
</dbReference>
<dbReference type="GO" id="GO:0050518">
    <property type="term" value="F:2-C-methyl-D-erythritol 4-phosphate cytidylyltransferase activity"/>
    <property type="evidence" value="ECO:0007669"/>
    <property type="project" value="UniProtKB-UniRule"/>
</dbReference>
<dbReference type="NCBIfam" id="TIGR00453">
    <property type="entry name" value="ispD"/>
    <property type="match status" value="1"/>
</dbReference>
<protein>
    <recommendedName>
        <fullName evidence="7">2-C-methyl-D-erythritol 4-phosphate cytidylyltransferase</fullName>
        <ecNumber evidence="7">2.7.7.60</ecNumber>
    </recommendedName>
    <alternativeName>
        <fullName evidence="7">4-diphosphocytidyl-2C-methyl-D-erythritol synthase</fullName>
    </alternativeName>
    <alternativeName>
        <fullName evidence="7">MEP cytidylyltransferase</fullName>
        <shortName evidence="7">MCT</shortName>
    </alternativeName>
</protein>
<feature type="site" description="Transition state stabilizer" evidence="7">
    <location>
        <position position="22"/>
    </location>
</feature>
<evidence type="ECO:0000313" key="8">
    <source>
        <dbReference type="EMBL" id="MCM1989621.1"/>
    </source>
</evidence>
<dbReference type="EC" id="2.7.7.60" evidence="7"/>
<keyword evidence="4 7" id="KW-0808">Transferase</keyword>
<feature type="site" description="Transition state stabilizer" evidence="7">
    <location>
        <position position="15"/>
    </location>
</feature>
<gene>
    <name evidence="7 8" type="primary">ispD</name>
    <name evidence="8" type="ORF">KDK92_07710</name>
</gene>
<organism evidence="8 9">
    <name type="scientific">Oceanirhabdus seepicola</name>
    <dbReference type="NCBI Taxonomy" id="2828781"/>
    <lineage>
        <taxon>Bacteria</taxon>
        <taxon>Bacillati</taxon>
        <taxon>Bacillota</taxon>
        <taxon>Clostridia</taxon>
        <taxon>Eubacteriales</taxon>
        <taxon>Clostridiaceae</taxon>
        <taxon>Oceanirhabdus</taxon>
    </lineage>
</organism>
<keyword evidence="5 7" id="KW-0548">Nucleotidyltransferase</keyword>
<comment type="similarity">
    <text evidence="3 7">Belongs to the IspD/TarI cytidylyltransferase family. IspD subfamily.</text>
</comment>
<dbReference type="PROSITE" id="PS01295">
    <property type="entry name" value="ISPD"/>
    <property type="match status" value="1"/>
</dbReference>
<dbReference type="Pfam" id="PF01128">
    <property type="entry name" value="IspD"/>
    <property type="match status" value="1"/>
</dbReference>
<keyword evidence="9" id="KW-1185">Reference proteome</keyword>